<evidence type="ECO:0000256" key="5">
    <source>
        <dbReference type="SAM" id="Phobius"/>
    </source>
</evidence>
<keyword evidence="8" id="KW-1185">Reference proteome</keyword>
<dbReference type="Proteomes" id="UP000290365">
    <property type="component" value="Chromosome"/>
</dbReference>
<dbReference type="CDD" id="cd17321">
    <property type="entry name" value="MFS_MMR_MDR_like"/>
    <property type="match status" value="1"/>
</dbReference>
<protein>
    <submittedName>
        <fullName evidence="7">MFS transporter</fullName>
    </submittedName>
</protein>
<dbReference type="PANTHER" id="PTHR42718:SF39">
    <property type="entry name" value="ACTINORHODIN TRANSPORTER-RELATED"/>
    <property type="match status" value="1"/>
</dbReference>
<evidence type="ECO:0000256" key="2">
    <source>
        <dbReference type="ARBA" id="ARBA00022692"/>
    </source>
</evidence>
<dbReference type="PROSITE" id="PS50850">
    <property type="entry name" value="MFS"/>
    <property type="match status" value="1"/>
</dbReference>
<dbReference type="InterPro" id="IPR020846">
    <property type="entry name" value="MFS_dom"/>
</dbReference>
<feature type="transmembrane region" description="Helical" evidence="5">
    <location>
        <begin position="56"/>
        <end position="76"/>
    </location>
</feature>
<dbReference type="SUPFAM" id="SSF103473">
    <property type="entry name" value="MFS general substrate transporter"/>
    <property type="match status" value="1"/>
</dbReference>
<keyword evidence="4 5" id="KW-0472">Membrane</keyword>
<gene>
    <name evidence="7" type="ORF">EPA93_13115</name>
</gene>
<dbReference type="InterPro" id="IPR011701">
    <property type="entry name" value="MFS"/>
</dbReference>
<feature type="transmembrane region" description="Helical" evidence="5">
    <location>
        <begin position="282"/>
        <end position="307"/>
    </location>
</feature>
<evidence type="ECO:0000313" key="7">
    <source>
        <dbReference type="EMBL" id="QBD76892.1"/>
    </source>
</evidence>
<name>A0A4P6JP85_KTERU</name>
<feature type="transmembrane region" description="Helical" evidence="5">
    <location>
        <begin position="146"/>
        <end position="170"/>
    </location>
</feature>
<accession>A0A4P6JP85</accession>
<evidence type="ECO:0000256" key="3">
    <source>
        <dbReference type="ARBA" id="ARBA00022989"/>
    </source>
</evidence>
<dbReference type="GO" id="GO:0005886">
    <property type="term" value="C:plasma membrane"/>
    <property type="evidence" value="ECO:0007669"/>
    <property type="project" value="UniProtKB-SubCell"/>
</dbReference>
<feature type="transmembrane region" description="Helical" evidence="5">
    <location>
        <begin position="211"/>
        <end position="232"/>
    </location>
</feature>
<proteinExistence type="predicted"/>
<feature type="transmembrane region" description="Helical" evidence="5">
    <location>
        <begin position="113"/>
        <end position="134"/>
    </location>
</feature>
<evidence type="ECO:0000256" key="1">
    <source>
        <dbReference type="ARBA" id="ARBA00004651"/>
    </source>
</evidence>
<feature type="transmembrane region" description="Helical" evidence="5">
    <location>
        <begin position="20"/>
        <end position="44"/>
    </location>
</feature>
<feature type="transmembrane region" description="Helical" evidence="5">
    <location>
        <begin position="238"/>
        <end position="259"/>
    </location>
</feature>
<feature type="transmembrane region" description="Helical" evidence="5">
    <location>
        <begin position="346"/>
        <end position="369"/>
    </location>
</feature>
<feature type="transmembrane region" description="Helical" evidence="5">
    <location>
        <begin position="319"/>
        <end position="339"/>
    </location>
</feature>
<feature type="transmembrane region" description="Helical" evidence="5">
    <location>
        <begin position="176"/>
        <end position="199"/>
    </location>
</feature>
<evidence type="ECO:0000259" key="6">
    <source>
        <dbReference type="PROSITE" id="PS50850"/>
    </source>
</evidence>
<dbReference type="EMBL" id="CP035758">
    <property type="protein sequence ID" value="QBD76892.1"/>
    <property type="molecule type" value="Genomic_DNA"/>
</dbReference>
<feature type="transmembrane region" description="Helical" evidence="5">
    <location>
        <begin position="88"/>
        <end position="107"/>
    </location>
</feature>
<dbReference type="GO" id="GO:0022857">
    <property type="term" value="F:transmembrane transporter activity"/>
    <property type="evidence" value="ECO:0007669"/>
    <property type="project" value="InterPro"/>
</dbReference>
<evidence type="ECO:0000313" key="8">
    <source>
        <dbReference type="Proteomes" id="UP000290365"/>
    </source>
</evidence>
<dbReference type="KEGG" id="kbs:EPA93_13115"/>
<feature type="domain" description="Major facilitator superfamily (MFS) profile" evidence="6">
    <location>
        <begin position="22"/>
        <end position="472"/>
    </location>
</feature>
<dbReference type="PANTHER" id="PTHR42718">
    <property type="entry name" value="MAJOR FACILITATOR SUPERFAMILY MULTIDRUG TRANSPORTER MFSC"/>
    <property type="match status" value="1"/>
</dbReference>
<dbReference type="RefSeq" id="WP_129887956.1">
    <property type="nucleotide sequence ID" value="NZ_CP035758.1"/>
</dbReference>
<keyword evidence="3 5" id="KW-1133">Transmembrane helix</keyword>
<dbReference type="InterPro" id="IPR036259">
    <property type="entry name" value="MFS_trans_sf"/>
</dbReference>
<reference evidence="7 8" key="1">
    <citation type="submission" date="2019-01" db="EMBL/GenBank/DDBJ databases">
        <title>Ktedonosporobacter rubrisoli SCAWS-G2.</title>
        <authorList>
            <person name="Huang Y."/>
            <person name="Yan B."/>
        </authorList>
    </citation>
    <scope>NUCLEOTIDE SEQUENCE [LARGE SCALE GENOMIC DNA]</scope>
    <source>
        <strain evidence="7 8">SCAWS-G2</strain>
    </source>
</reference>
<dbReference type="Gene3D" id="1.20.1250.20">
    <property type="entry name" value="MFS general substrate transporter like domains"/>
    <property type="match status" value="1"/>
</dbReference>
<keyword evidence="2 5" id="KW-0812">Transmembrane</keyword>
<evidence type="ECO:0000256" key="4">
    <source>
        <dbReference type="ARBA" id="ARBA00023136"/>
    </source>
</evidence>
<sequence length="472" mass="49952">MLTAPSPPRQAEPAGDPRRWVMLAVVVCATFMSSLDTFIVNIALPTIESALHASFAQMQLIVAGYTLAFAVLLVTGGRLGDLYGRKRLFLLGTSGFTLFSALCGVAPTASLLILFRIAQGGAAALLVPQVIAFIQVSFPASERPLAFSISAAVGGTASVVGQVIGAWLLVANLFNLGWRAIFLINVPIGIGALLASSALLRESRTTSLHRLDYSGAALLMLALTALIFPLVLGARTGWPLWSQISLALCLPFLLTFLLYEQRVTRQGRLPLISLALLRQRRFLAGLLTNLLANILFAGFLFLLAFYLQIVLRLSPLQASYVFLASSLSFISSSSLSPLFSSRLGKWSLSVAAFLVTLGYLFLLLAALWLVGQWGLLPLVVALCILGSGMGSLVIPLQPKVFAGIAHEDVGAASGMYTTATQAAAALGTAVIGLIFAAFTATYGSAQPAFVLSLLVLTLLSLVLSLTVLPLRS</sequence>
<organism evidence="7 8">
    <name type="scientific">Ktedonosporobacter rubrisoli</name>
    <dbReference type="NCBI Taxonomy" id="2509675"/>
    <lineage>
        <taxon>Bacteria</taxon>
        <taxon>Bacillati</taxon>
        <taxon>Chloroflexota</taxon>
        <taxon>Ktedonobacteria</taxon>
        <taxon>Ktedonobacterales</taxon>
        <taxon>Ktedonosporobacteraceae</taxon>
        <taxon>Ktedonosporobacter</taxon>
    </lineage>
</organism>
<dbReference type="Gene3D" id="1.20.1720.10">
    <property type="entry name" value="Multidrug resistance protein D"/>
    <property type="match status" value="1"/>
</dbReference>
<feature type="transmembrane region" description="Helical" evidence="5">
    <location>
        <begin position="422"/>
        <end position="442"/>
    </location>
</feature>
<comment type="subcellular location">
    <subcellularLocation>
        <location evidence="1">Cell membrane</location>
        <topology evidence="1">Multi-pass membrane protein</topology>
    </subcellularLocation>
</comment>
<feature type="transmembrane region" description="Helical" evidence="5">
    <location>
        <begin position="448"/>
        <end position="470"/>
    </location>
</feature>
<dbReference type="Pfam" id="PF07690">
    <property type="entry name" value="MFS_1"/>
    <property type="match status" value="1"/>
</dbReference>
<dbReference type="AlphaFoldDB" id="A0A4P6JP85"/>
<dbReference type="OrthoDB" id="146360at2"/>
<feature type="transmembrane region" description="Helical" evidence="5">
    <location>
        <begin position="375"/>
        <end position="396"/>
    </location>
</feature>